<dbReference type="EMBL" id="CAJOBA010111741">
    <property type="protein sequence ID" value="CAF4555545.1"/>
    <property type="molecule type" value="Genomic_DNA"/>
</dbReference>
<dbReference type="InterPro" id="IPR050927">
    <property type="entry name" value="TRPM"/>
</dbReference>
<feature type="transmembrane region" description="Helical" evidence="1">
    <location>
        <begin position="28"/>
        <end position="49"/>
    </location>
</feature>
<dbReference type="GO" id="GO:0005886">
    <property type="term" value="C:plasma membrane"/>
    <property type="evidence" value="ECO:0007669"/>
    <property type="project" value="TreeGrafter"/>
</dbReference>
<evidence type="ECO:0000313" key="2">
    <source>
        <dbReference type="EMBL" id="CAF4555545.1"/>
    </source>
</evidence>
<dbReference type="AlphaFoldDB" id="A0A8S2YNA9"/>
<accession>A0A8S2YNA9</accession>
<sequence>SDRQSQYDTRLLDKIIYFYQAPVVRFQYYLIFFVVFLILFSYVLLVDYFPLNIYHEKRSGIKDLQIPVTEIFLHICIWSLILEEIRQ</sequence>
<proteinExistence type="predicted"/>
<evidence type="ECO:0000256" key="1">
    <source>
        <dbReference type="SAM" id="Phobius"/>
    </source>
</evidence>
<organism evidence="2 3">
    <name type="scientific">Didymodactylos carnosus</name>
    <dbReference type="NCBI Taxonomy" id="1234261"/>
    <lineage>
        <taxon>Eukaryota</taxon>
        <taxon>Metazoa</taxon>
        <taxon>Spiralia</taxon>
        <taxon>Gnathifera</taxon>
        <taxon>Rotifera</taxon>
        <taxon>Eurotatoria</taxon>
        <taxon>Bdelloidea</taxon>
        <taxon>Philodinida</taxon>
        <taxon>Philodinidae</taxon>
        <taxon>Didymodactylos</taxon>
    </lineage>
</organism>
<reference evidence="2" key="1">
    <citation type="submission" date="2021-02" db="EMBL/GenBank/DDBJ databases">
        <authorList>
            <person name="Nowell W R."/>
        </authorList>
    </citation>
    <scope>NUCLEOTIDE SEQUENCE</scope>
</reference>
<dbReference type="Proteomes" id="UP000682733">
    <property type="component" value="Unassembled WGS sequence"/>
</dbReference>
<protein>
    <submittedName>
        <fullName evidence="2">Uncharacterized protein</fullName>
    </submittedName>
</protein>
<dbReference type="PANTHER" id="PTHR13800">
    <property type="entry name" value="TRANSIENT RECEPTOR POTENTIAL CATION CHANNEL, SUBFAMILY M, MEMBER 6"/>
    <property type="match status" value="1"/>
</dbReference>
<feature type="non-terminal residue" evidence="2">
    <location>
        <position position="1"/>
    </location>
</feature>
<keyword evidence="1" id="KW-0472">Membrane</keyword>
<dbReference type="PANTHER" id="PTHR13800:SF12">
    <property type="entry name" value="TRANSIENT RECEPTOR POTENTIAL CATION CHANNEL SUBFAMILY M MEMBER-LIKE 2"/>
    <property type="match status" value="1"/>
</dbReference>
<gene>
    <name evidence="2" type="ORF">TMI583_LOCUS49778</name>
</gene>
<dbReference type="GO" id="GO:0099604">
    <property type="term" value="F:ligand-gated calcium channel activity"/>
    <property type="evidence" value="ECO:0007669"/>
    <property type="project" value="TreeGrafter"/>
</dbReference>
<evidence type="ECO:0000313" key="3">
    <source>
        <dbReference type="Proteomes" id="UP000682733"/>
    </source>
</evidence>
<keyword evidence="1" id="KW-0812">Transmembrane</keyword>
<name>A0A8S2YNA9_9BILA</name>
<keyword evidence="1" id="KW-1133">Transmembrane helix</keyword>
<comment type="caution">
    <text evidence="2">The sequence shown here is derived from an EMBL/GenBank/DDBJ whole genome shotgun (WGS) entry which is preliminary data.</text>
</comment>
<feature type="non-terminal residue" evidence="2">
    <location>
        <position position="87"/>
    </location>
</feature>